<protein>
    <submittedName>
        <fullName evidence="3">Uncharacterized protein</fullName>
    </submittedName>
</protein>
<evidence type="ECO:0000256" key="2">
    <source>
        <dbReference type="SAM" id="Phobius"/>
    </source>
</evidence>
<proteinExistence type="predicted"/>
<dbReference type="AlphaFoldDB" id="A0A166H0I9"/>
<accession>A0A166H0I9</accession>
<keyword evidence="4" id="KW-1185">Reference proteome</keyword>
<feature type="transmembrane region" description="Helical" evidence="2">
    <location>
        <begin position="25"/>
        <end position="51"/>
    </location>
</feature>
<feature type="coiled-coil region" evidence="1">
    <location>
        <begin position="87"/>
        <end position="149"/>
    </location>
</feature>
<keyword evidence="2" id="KW-1133">Transmembrane helix</keyword>
<dbReference type="Proteomes" id="UP000076798">
    <property type="component" value="Unassembled WGS sequence"/>
</dbReference>
<evidence type="ECO:0000313" key="4">
    <source>
        <dbReference type="Proteomes" id="UP000076798"/>
    </source>
</evidence>
<sequence>MSIFTSQLGFFRSSDIYMHHLESFAFGHFILIALAMFLFSAAFAVFFMVVWGAIGEGVLGLVDVGGLVWFAVDVASARQTVEVSSSSSGAEQRAAELAREVEELRRALAERDVQAAASAREAAEAKGKLAAVEARVVELESAVGKLEGQAKDQTMTVGLLKAENQWLSSMVVVEEESVGESEGETEVEEEVEEKVVDVVETVSVVVDTGKCEVVDEVDARITAALLKAEQRWLSAHAGDAGGRGDLEVPRVFVIPPGTDSAAVDADLLWDGVAMSNGRYYSPAVVDESRLYAEDWRWMYPREAE</sequence>
<name>A0A166H0I9_9AGAM</name>
<dbReference type="STRING" id="1314776.A0A166H0I9"/>
<organism evidence="3 4">
    <name type="scientific">Sistotremastrum suecicum HHB10207 ss-3</name>
    <dbReference type="NCBI Taxonomy" id="1314776"/>
    <lineage>
        <taxon>Eukaryota</taxon>
        <taxon>Fungi</taxon>
        <taxon>Dikarya</taxon>
        <taxon>Basidiomycota</taxon>
        <taxon>Agaricomycotina</taxon>
        <taxon>Agaricomycetes</taxon>
        <taxon>Sistotremastrales</taxon>
        <taxon>Sistotremastraceae</taxon>
        <taxon>Sistotremastrum</taxon>
    </lineage>
</organism>
<gene>
    <name evidence="3" type="ORF">SISSUDRAFT_1041846</name>
</gene>
<feature type="transmembrane region" description="Helical" evidence="2">
    <location>
        <begin position="58"/>
        <end position="77"/>
    </location>
</feature>
<keyword evidence="2" id="KW-0812">Transmembrane</keyword>
<keyword evidence="1" id="KW-0175">Coiled coil</keyword>
<reference evidence="3 4" key="1">
    <citation type="journal article" date="2016" name="Mol. Biol. Evol.">
        <title>Comparative Genomics of Early-Diverging Mushroom-Forming Fungi Provides Insights into the Origins of Lignocellulose Decay Capabilities.</title>
        <authorList>
            <person name="Nagy L.G."/>
            <person name="Riley R."/>
            <person name="Tritt A."/>
            <person name="Adam C."/>
            <person name="Daum C."/>
            <person name="Floudas D."/>
            <person name="Sun H."/>
            <person name="Yadav J.S."/>
            <person name="Pangilinan J."/>
            <person name="Larsson K.H."/>
            <person name="Matsuura K."/>
            <person name="Barry K."/>
            <person name="Labutti K."/>
            <person name="Kuo R."/>
            <person name="Ohm R.A."/>
            <person name="Bhattacharya S.S."/>
            <person name="Shirouzu T."/>
            <person name="Yoshinaga Y."/>
            <person name="Martin F.M."/>
            <person name="Grigoriev I.V."/>
            <person name="Hibbett D.S."/>
        </authorList>
    </citation>
    <scope>NUCLEOTIDE SEQUENCE [LARGE SCALE GENOMIC DNA]</scope>
    <source>
        <strain evidence="3 4">HHB10207 ss-3</strain>
    </source>
</reference>
<evidence type="ECO:0000313" key="3">
    <source>
        <dbReference type="EMBL" id="KZT42211.1"/>
    </source>
</evidence>
<feature type="non-terminal residue" evidence="3">
    <location>
        <position position="1"/>
    </location>
</feature>
<dbReference type="EMBL" id="KV428015">
    <property type="protein sequence ID" value="KZT42211.1"/>
    <property type="molecule type" value="Genomic_DNA"/>
</dbReference>
<keyword evidence="2" id="KW-0472">Membrane</keyword>
<evidence type="ECO:0000256" key="1">
    <source>
        <dbReference type="SAM" id="Coils"/>
    </source>
</evidence>